<evidence type="ECO:0000256" key="2">
    <source>
        <dbReference type="ARBA" id="ARBA00022448"/>
    </source>
</evidence>
<dbReference type="GO" id="GO:0005886">
    <property type="term" value="C:plasma membrane"/>
    <property type="evidence" value="ECO:0007669"/>
    <property type="project" value="UniProtKB-SubCell"/>
</dbReference>
<name>A0A5C1QQS8_9SPIO</name>
<keyword evidence="3" id="KW-1003">Cell membrane</keyword>
<dbReference type="EMBL" id="CP036150">
    <property type="protein sequence ID" value="QEN09961.1"/>
    <property type="molecule type" value="Genomic_DNA"/>
</dbReference>
<dbReference type="InterPro" id="IPR035906">
    <property type="entry name" value="MetI-like_sf"/>
</dbReference>
<evidence type="ECO:0000313" key="10">
    <source>
        <dbReference type="Proteomes" id="UP000324209"/>
    </source>
</evidence>
<feature type="transmembrane region" description="Helical" evidence="7">
    <location>
        <begin position="78"/>
        <end position="99"/>
    </location>
</feature>
<evidence type="ECO:0000259" key="8">
    <source>
        <dbReference type="Pfam" id="PF00528"/>
    </source>
</evidence>
<feature type="transmembrane region" description="Helical" evidence="7">
    <location>
        <begin position="186"/>
        <end position="208"/>
    </location>
</feature>
<dbReference type="AlphaFoldDB" id="A0A5C1QQS8"/>
<dbReference type="GO" id="GO:0055085">
    <property type="term" value="P:transmembrane transport"/>
    <property type="evidence" value="ECO:0007669"/>
    <property type="project" value="InterPro"/>
</dbReference>
<keyword evidence="6 7" id="KW-0472">Membrane</keyword>
<dbReference type="KEGG" id="ock:EXM22_16845"/>
<accession>A0A5C1QQS8</accession>
<reference evidence="9 10" key="1">
    <citation type="submission" date="2019-02" db="EMBL/GenBank/DDBJ databases">
        <title>Complete Genome Sequence and Methylome Analysis of free living Spirochaetas.</title>
        <authorList>
            <person name="Fomenkov A."/>
            <person name="Dubinina G."/>
            <person name="Leshcheva N."/>
            <person name="Mikheeva N."/>
            <person name="Grabovich M."/>
            <person name="Vincze T."/>
            <person name="Roberts R.J."/>
        </authorList>
    </citation>
    <scope>NUCLEOTIDE SEQUENCE [LARGE SCALE GENOMIC DNA]</scope>
    <source>
        <strain evidence="9 10">K2</strain>
    </source>
</reference>
<proteinExistence type="predicted"/>
<feature type="domain" description="ABC transmembrane type-1" evidence="8">
    <location>
        <begin position="95"/>
        <end position="264"/>
    </location>
</feature>
<dbReference type="Gene3D" id="1.10.3720.10">
    <property type="entry name" value="MetI-like"/>
    <property type="match status" value="1"/>
</dbReference>
<gene>
    <name evidence="9" type="ORF">EXM22_16845</name>
</gene>
<evidence type="ECO:0000313" key="9">
    <source>
        <dbReference type="EMBL" id="QEN09961.1"/>
    </source>
</evidence>
<evidence type="ECO:0000256" key="4">
    <source>
        <dbReference type="ARBA" id="ARBA00022692"/>
    </source>
</evidence>
<protein>
    <submittedName>
        <fullName evidence="9">Carbohydrate ABC transporter permease</fullName>
    </submittedName>
</protein>
<dbReference type="InterPro" id="IPR000515">
    <property type="entry name" value="MetI-like"/>
</dbReference>
<dbReference type="PANTHER" id="PTHR43744:SF12">
    <property type="entry name" value="ABC TRANSPORTER PERMEASE PROTEIN MG189-RELATED"/>
    <property type="match status" value="1"/>
</dbReference>
<dbReference type="OrthoDB" id="9787837at2"/>
<feature type="transmembrane region" description="Helical" evidence="7">
    <location>
        <begin position="111"/>
        <end position="131"/>
    </location>
</feature>
<keyword evidence="4 7" id="KW-0812">Transmembrane</keyword>
<evidence type="ECO:0000256" key="7">
    <source>
        <dbReference type="SAM" id="Phobius"/>
    </source>
</evidence>
<dbReference type="CDD" id="cd06261">
    <property type="entry name" value="TM_PBP2"/>
    <property type="match status" value="1"/>
</dbReference>
<keyword evidence="5 7" id="KW-1133">Transmembrane helix</keyword>
<sequence>MDDNINEIPRGWQIFAQMFLILFTLLTLLPLVWMFYSSFKLQGDIMLHPMSLPKAPTVQNYIQAWKIGHMAQSFINSIVYSGIATSLTVFLAVASSFALTKFGFKSSKIYFSIFTLGLLITVNSVIAPLFFMETRIGLYNTRIGVILPYIAFGLPMAILLACSFIKGIPDSLIEAAIIDGANYLQIFWRIILVLSTPVVATIAILTFLRNWNEFVLVFILTSGEHMRSLPVSINSFAGRLNQDYGMQFAALTIGTLPMILFYIGAHNMIIKGFGEGALKE</sequence>
<dbReference type="SUPFAM" id="SSF161098">
    <property type="entry name" value="MetI-like"/>
    <property type="match status" value="1"/>
</dbReference>
<dbReference type="Pfam" id="PF00528">
    <property type="entry name" value="BPD_transp_1"/>
    <property type="match status" value="1"/>
</dbReference>
<dbReference type="PANTHER" id="PTHR43744">
    <property type="entry name" value="ABC TRANSPORTER PERMEASE PROTEIN MG189-RELATED-RELATED"/>
    <property type="match status" value="1"/>
</dbReference>
<evidence type="ECO:0000256" key="6">
    <source>
        <dbReference type="ARBA" id="ARBA00023136"/>
    </source>
</evidence>
<dbReference type="Proteomes" id="UP000324209">
    <property type="component" value="Chromosome"/>
</dbReference>
<evidence type="ECO:0000256" key="3">
    <source>
        <dbReference type="ARBA" id="ARBA00022475"/>
    </source>
</evidence>
<feature type="transmembrane region" description="Helical" evidence="7">
    <location>
        <begin position="143"/>
        <end position="165"/>
    </location>
</feature>
<evidence type="ECO:0000256" key="1">
    <source>
        <dbReference type="ARBA" id="ARBA00004651"/>
    </source>
</evidence>
<comment type="subcellular location">
    <subcellularLocation>
        <location evidence="1">Cell membrane</location>
        <topology evidence="1">Multi-pass membrane protein</topology>
    </subcellularLocation>
</comment>
<feature type="transmembrane region" description="Helical" evidence="7">
    <location>
        <begin position="244"/>
        <end position="263"/>
    </location>
</feature>
<keyword evidence="10" id="KW-1185">Reference proteome</keyword>
<evidence type="ECO:0000256" key="5">
    <source>
        <dbReference type="ARBA" id="ARBA00022989"/>
    </source>
</evidence>
<organism evidence="9 10">
    <name type="scientific">Oceanispirochaeta crateris</name>
    <dbReference type="NCBI Taxonomy" id="2518645"/>
    <lineage>
        <taxon>Bacteria</taxon>
        <taxon>Pseudomonadati</taxon>
        <taxon>Spirochaetota</taxon>
        <taxon>Spirochaetia</taxon>
        <taxon>Spirochaetales</taxon>
        <taxon>Spirochaetaceae</taxon>
        <taxon>Oceanispirochaeta</taxon>
    </lineage>
</organism>
<feature type="transmembrane region" description="Helical" evidence="7">
    <location>
        <begin position="12"/>
        <end position="36"/>
    </location>
</feature>
<keyword evidence="2" id="KW-0813">Transport</keyword>